<sequence length="40" mass="4914">MNWGFLANSYQYFHGDFFPLLVPYHPWYGYPIVIQLEIYL</sequence>
<dbReference type="Proteomes" id="UP000683511">
    <property type="component" value="Chromosome"/>
</dbReference>
<evidence type="ECO:0000313" key="2">
    <source>
        <dbReference type="Proteomes" id="UP000683511"/>
    </source>
</evidence>
<dbReference type="EMBL" id="CP021056">
    <property type="protein sequence ID" value="QXE22183.1"/>
    <property type="molecule type" value="Genomic_DNA"/>
</dbReference>
<name>A0A975Y3I9_9NOST</name>
<dbReference type="AlphaFoldDB" id="A0A975Y3I9"/>
<reference evidence="1" key="1">
    <citation type="submission" date="2017-04" db="EMBL/GenBank/DDBJ databases">
        <title>Genome deletions in a multicellular cyanobacterial endosymbiont for morphological adaptation in marine diatoms.</title>
        <authorList>
            <person name="Wang Y."/>
            <person name="Gao H."/>
            <person name="Li R."/>
            <person name="Xu X."/>
        </authorList>
    </citation>
    <scope>NUCLEOTIDE SEQUENCE</scope>
    <source>
        <strain evidence="1">FACHB 800</strain>
    </source>
</reference>
<gene>
    <name evidence="1" type="ORF">B6N60_00864</name>
</gene>
<dbReference type="KEGG" id="rsin:B6N60_00864"/>
<organism evidence="1 2">
    <name type="scientific">Richelia sinica FACHB-800</name>
    <dbReference type="NCBI Taxonomy" id="1357546"/>
    <lineage>
        <taxon>Bacteria</taxon>
        <taxon>Bacillati</taxon>
        <taxon>Cyanobacteriota</taxon>
        <taxon>Cyanophyceae</taxon>
        <taxon>Nostocales</taxon>
        <taxon>Nostocaceae</taxon>
        <taxon>Richelia</taxon>
    </lineage>
</organism>
<protein>
    <submittedName>
        <fullName evidence="1">Uncharacterized protein</fullName>
    </submittedName>
</protein>
<proteinExistence type="predicted"/>
<evidence type="ECO:0000313" key="1">
    <source>
        <dbReference type="EMBL" id="QXE22183.1"/>
    </source>
</evidence>
<accession>A0A975Y3I9</accession>
<keyword evidence="2" id="KW-1185">Reference proteome</keyword>